<name>A0ABX3H0L7_PAEBO</name>
<reference evidence="6 7" key="1">
    <citation type="submission" date="2016-10" db="EMBL/GenBank/DDBJ databases">
        <title>Paenibacillus species isolates.</title>
        <authorList>
            <person name="Beno S.M."/>
        </authorList>
    </citation>
    <scope>NUCLEOTIDE SEQUENCE [LARGE SCALE GENOMIC DNA]</scope>
    <source>
        <strain evidence="6 7">FSL H7-0744</strain>
    </source>
</reference>
<gene>
    <name evidence="6" type="ORF">BSK56_25175</name>
</gene>
<dbReference type="PROSITE" id="PS50075">
    <property type="entry name" value="CARRIER"/>
    <property type="match status" value="1"/>
</dbReference>
<dbReference type="SMART" id="SM00822">
    <property type="entry name" value="PKS_KR"/>
    <property type="match status" value="1"/>
</dbReference>
<dbReference type="InterPro" id="IPR020841">
    <property type="entry name" value="PKS_Beta-ketoAc_synthase_dom"/>
</dbReference>
<feature type="domain" description="Ketosynthase family 3 (KS3)" evidence="5">
    <location>
        <begin position="27"/>
        <end position="454"/>
    </location>
</feature>
<dbReference type="CDD" id="cd00833">
    <property type="entry name" value="PKS"/>
    <property type="match status" value="1"/>
</dbReference>
<dbReference type="PROSITE" id="PS52004">
    <property type="entry name" value="KS3_2"/>
    <property type="match status" value="1"/>
</dbReference>
<dbReference type="InterPro" id="IPR014030">
    <property type="entry name" value="Ketoacyl_synth_N"/>
</dbReference>
<dbReference type="Gene3D" id="3.40.50.720">
    <property type="entry name" value="NAD(P)-binding Rossmann-like Domain"/>
    <property type="match status" value="1"/>
</dbReference>
<dbReference type="Gene3D" id="1.10.1240.100">
    <property type="match status" value="1"/>
</dbReference>
<feature type="domain" description="Carrier" evidence="4">
    <location>
        <begin position="1157"/>
        <end position="1231"/>
    </location>
</feature>
<dbReference type="SUPFAM" id="SSF47336">
    <property type="entry name" value="ACP-like"/>
    <property type="match status" value="1"/>
</dbReference>
<organism evidence="6 7">
    <name type="scientific">Paenibacillus borealis</name>
    <dbReference type="NCBI Taxonomy" id="160799"/>
    <lineage>
        <taxon>Bacteria</taxon>
        <taxon>Bacillati</taxon>
        <taxon>Bacillota</taxon>
        <taxon>Bacilli</taxon>
        <taxon>Bacillales</taxon>
        <taxon>Paenibacillaceae</taxon>
        <taxon>Paenibacillus</taxon>
    </lineage>
</organism>
<keyword evidence="1" id="KW-0596">Phosphopantetheine</keyword>
<dbReference type="SUPFAM" id="SSF53901">
    <property type="entry name" value="Thiolase-like"/>
    <property type="match status" value="1"/>
</dbReference>
<dbReference type="InterPro" id="IPR013968">
    <property type="entry name" value="PKS_KR"/>
</dbReference>
<dbReference type="Pfam" id="PF22621">
    <property type="entry name" value="CurL-like_PKS_C"/>
    <property type="match status" value="1"/>
</dbReference>
<sequence length="1236" mass="137437">MKKKLVDFDTSEVLSTNENIKFEQISSKDIAVIGVSCQIGSAKNTNEFWNCMVEGKSLIEEIPQTRKKDITDVLKQSGIAPQEFKKATYLGNIDTFDYKFFSLPAIEAQLMDPHQRLFLETVYATMEDAGYGGRELVGSETGVFVGLSSEGLNEYKALAQMSAPELVGLTTSGNLKSIIAGRISYIFDFKGPSSLVDTACSSSLSALHLACRSIRAGECNTAIAGSVRINMLPASQANDYKMGTESSDGYTRTFDAESDGTNTAEGVAAVLLKPLHQAMLDHDHIYAVVKGSAWNQDGSSVGLTAPNPAAQERVILRAWQDAGIDPESISYLEAHGTATKLGDPIEIQGIHNAFRKHTSKMQFCAIGSVKTNIGHLDHAAGIAGFIKAVLALEHQQIPPMLHFKQPNPNISFINSPVYIADRLIEWERSPGSKRRCGVSSFGLSGTNCHVVLEEAPERTEASPDNLHHIFTLSAMEQTNLLDMVNRYILFLSSSAGQHRIGDICYTVNTGRGHYAHRLVLKACSIEELLQQLERFLKTPFVTMEEHHIYYGSHNVSANKATWPNYETASGSASEHVKELLSNISKDSSGAGRTFHDFAQAYTQGTEMNWKLLYPTRSYNKVSVPTYSYSKSRCWINIPEKHTQPVERRETLTSVHEEEYCYYQPKWVPQSINDKLPEPIDGMTVFFRTTAPVCGQICTLLERQNRDYIEVYYGPQYSKVTDYEYVISGNDSDYLLLLEQVGKVGHVIHAFDLEERLPHHTLELQERLVRSVYSLASLSKALFKKQRRQETVISVLTRFANAVTGDEPQIDPIGAAMLGMAKVIHQEHPYLYTRSFDLDITIEPPVIGQMLSSIREATEFAYRNGVRYIESLQAADLGTTEAVSIRHNGVYVITGGHGGIGLEVAKHWARQQQISIALVSRTPLPSREEWSSIKAGDDPKRKRIIESIEEMESLGSTIHSYSADVTDFDQMDVLIQQIRASFGNISGIFHAAGIAGDGMLFRRSQEQMDAVLSPKVMGTWNLHLLTKDNDLDFFVLCSSLASLTGGVGQGDYTAANRFMDSFASYRSRLGMTACSINWPAWKEVGMAANYGVKESDKDISHITPRSALAALDQILYSNRPRVILGEMNAVHANQVAMNGQIQEQPFFKNVQLVGRESGEYTELEKLLASIWGELFERDVMRVDDNFYDLGGHSLLLIRVEVELEKHGVAVDHLNIEQDRTLEKIAETLENSNSKVED</sequence>
<dbReference type="RefSeq" id="WP_076113264.1">
    <property type="nucleotide sequence ID" value="NZ_MPTB01000039.1"/>
</dbReference>
<dbReference type="InterPro" id="IPR050091">
    <property type="entry name" value="PKS_NRPS_Biosynth_Enz"/>
</dbReference>
<dbReference type="SMART" id="SM00825">
    <property type="entry name" value="PKS_KS"/>
    <property type="match status" value="1"/>
</dbReference>
<keyword evidence="2" id="KW-0597">Phosphoprotein</keyword>
<evidence type="ECO:0000259" key="4">
    <source>
        <dbReference type="PROSITE" id="PS50075"/>
    </source>
</evidence>
<dbReference type="InterPro" id="IPR016039">
    <property type="entry name" value="Thiolase-like"/>
</dbReference>
<dbReference type="InterPro" id="IPR036736">
    <property type="entry name" value="ACP-like_sf"/>
</dbReference>
<dbReference type="PROSITE" id="PS00606">
    <property type="entry name" value="KS3_1"/>
    <property type="match status" value="1"/>
</dbReference>
<dbReference type="PANTHER" id="PTHR43775:SF37">
    <property type="entry name" value="SI:DKEY-61P9.11"/>
    <property type="match status" value="1"/>
</dbReference>
<proteinExistence type="predicted"/>
<comment type="caution">
    <text evidence="6">The sequence shown here is derived from an EMBL/GenBank/DDBJ whole genome shotgun (WGS) entry which is preliminary data.</text>
</comment>
<dbReference type="SUPFAM" id="SSF51735">
    <property type="entry name" value="NAD(P)-binding Rossmann-fold domains"/>
    <property type="match status" value="2"/>
</dbReference>
<accession>A0ABX3H0L7</accession>
<dbReference type="Pfam" id="PF02801">
    <property type="entry name" value="Ketoacyl-synt_C"/>
    <property type="match status" value="1"/>
</dbReference>
<dbReference type="Pfam" id="PF21394">
    <property type="entry name" value="Beta-ketacyl_N"/>
    <property type="match status" value="1"/>
</dbReference>
<dbReference type="Pfam" id="PF08659">
    <property type="entry name" value="KR"/>
    <property type="match status" value="1"/>
</dbReference>
<dbReference type="InterPro" id="IPR018201">
    <property type="entry name" value="Ketoacyl_synth_AS"/>
</dbReference>
<dbReference type="EMBL" id="MPTB01000039">
    <property type="protein sequence ID" value="OMD42717.1"/>
    <property type="molecule type" value="Genomic_DNA"/>
</dbReference>
<keyword evidence="7" id="KW-1185">Reference proteome</keyword>
<dbReference type="InterPro" id="IPR014031">
    <property type="entry name" value="Ketoacyl_synth_C"/>
</dbReference>
<dbReference type="Proteomes" id="UP000187412">
    <property type="component" value="Unassembled WGS sequence"/>
</dbReference>
<keyword evidence="3" id="KW-0808">Transferase</keyword>
<dbReference type="Pfam" id="PF00109">
    <property type="entry name" value="ketoacyl-synt"/>
    <property type="match status" value="1"/>
</dbReference>
<dbReference type="PANTHER" id="PTHR43775">
    <property type="entry name" value="FATTY ACID SYNTHASE"/>
    <property type="match status" value="1"/>
</dbReference>
<dbReference type="InterPro" id="IPR049490">
    <property type="entry name" value="C883_1060-like_KR_N"/>
</dbReference>
<evidence type="ECO:0000256" key="2">
    <source>
        <dbReference type="ARBA" id="ARBA00022553"/>
    </source>
</evidence>
<evidence type="ECO:0000256" key="1">
    <source>
        <dbReference type="ARBA" id="ARBA00022450"/>
    </source>
</evidence>
<dbReference type="InterPro" id="IPR036291">
    <property type="entry name" value="NAD(P)-bd_dom_sf"/>
</dbReference>
<dbReference type="Gene3D" id="3.40.47.10">
    <property type="match status" value="1"/>
</dbReference>
<evidence type="ECO:0000259" key="5">
    <source>
        <dbReference type="PROSITE" id="PS52004"/>
    </source>
</evidence>
<dbReference type="Pfam" id="PF00550">
    <property type="entry name" value="PP-binding"/>
    <property type="match status" value="1"/>
</dbReference>
<dbReference type="InterPro" id="IPR057326">
    <property type="entry name" value="KR_dom"/>
</dbReference>
<dbReference type="InterPro" id="IPR009081">
    <property type="entry name" value="PP-bd_ACP"/>
</dbReference>
<protein>
    <recommendedName>
        <fullName evidence="8">Carrier domain-containing protein</fullName>
    </recommendedName>
</protein>
<evidence type="ECO:0008006" key="8">
    <source>
        <dbReference type="Google" id="ProtNLM"/>
    </source>
</evidence>
<evidence type="ECO:0000313" key="7">
    <source>
        <dbReference type="Proteomes" id="UP000187412"/>
    </source>
</evidence>
<dbReference type="CDD" id="cd08953">
    <property type="entry name" value="KR_2_SDR_x"/>
    <property type="match status" value="1"/>
</dbReference>
<evidence type="ECO:0000256" key="3">
    <source>
        <dbReference type="ARBA" id="ARBA00022679"/>
    </source>
</evidence>
<evidence type="ECO:0000313" key="6">
    <source>
        <dbReference type="EMBL" id="OMD42717.1"/>
    </source>
</evidence>
<dbReference type="Gene3D" id="1.10.1200.10">
    <property type="entry name" value="ACP-like"/>
    <property type="match status" value="1"/>
</dbReference>